<organism evidence="5 6">
    <name type="scientific">Cylindrobasidium torrendii FP15055 ss-10</name>
    <dbReference type="NCBI Taxonomy" id="1314674"/>
    <lineage>
        <taxon>Eukaryota</taxon>
        <taxon>Fungi</taxon>
        <taxon>Dikarya</taxon>
        <taxon>Basidiomycota</taxon>
        <taxon>Agaricomycotina</taxon>
        <taxon>Agaricomycetes</taxon>
        <taxon>Agaricomycetidae</taxon>
        <taxon>Agaricales</taxon>
        <taxon>Marasmiineae</taxon>
        <taxon>Physalacriaceae</taxon>
        <taxon>Cylindrobasidium</taxon>
    </lineage>
</organism>
<dbReference type="PROSITE" id="PS00463">
    <property type="entry name" value="ZN2_CY6_FUNGAL_1"/>
    <property type="match status" value="1"/>
</dbReference>
<dbReference type="InterPro" id="IPR001138">
    <property type="entry name" value="Zn2Cys6_DnaBD"/>
</dbReference>
<dbReference type="PANTHER" id="PTHR46910:SF38">
    <property type="entry name" value="ZN(2)-C6 FUNGAL-TYPE DOMAIN-CONTAINING PROTEIN"/>
    <property type="match status" value="1"/>
</dbReference>
<dbReference type="Proteomes" id="UP000054007">
    <property type="component" value="Unassembled WGS sequence"/>
</dbReference>
<dbReference type="PANTHER" id="PTHR46910">
    <property type="entry name" value="TRANSCRIPTION FACTOR PDR1"/>
    <property type="match status" value="1"/>
</dbReference>
<dbReference type="SUPFAM" id="SSF57701">
    <property type="entry name" value="Zn2/Cys6 DNA-binding domain"/>
    <property type="match status" value="1"/>
</dbReference>
<dbReference type="SMART" id="SM00066">
    <property type="entry name" value="GAL4"/>
    <property type="match status" value="1"/>
</dbReference>
<dbReference type="InterPro" id="IPR050987">
    <property type="entry name" value="AtrR-like"/>
</dbReference>
<dbReference type="GO" id="GO:0006351">
    <property type="term" value="P:DNA-templated transcription"/>
    <property type="evidence" value="ECO:0007669"/>
    <property type="project" value="InterPro"/>
</dbReference>
<feature type="region of interest" description="Disordered" evidence="3">
    <location>
        <begin position="1"/>
        <end position="36"/>
    </location>
</feature>
<feature type="compositionally biased region" description="Pro residues" evidence="3">
    <location>
        <begin position="914"/>
        <end position="923"/>
    </location>
</feature>
<accession>A0A0D7BB38</accession>
<dbReference type="EMBL" id="KN880518">
    <property type="protein sequence ID" value="KIY67737.1"/>
    <property type="molecule type" value="Genomic_DNA"/>
</dbReference>
<reference evidence="5 6" key="1">
    <citation type="journal article" date="2015" name="Fungal Genet. Biol.">
        <title>Evolution of novel wood decay mechanisms in Agaricales revealed by the genome sequences of Fistulina hepatica and Cylindrobasidium torrendii.</title>
        <authorList>
            <person name="Floudas D."/>
            <person name="Held B.W."/>
            <person name="Riley R."/>
            <person name="Nagy L.G."/>
            <person name="Koehler G."/>
            <person name="Ransdell A.S."/>
            <person name="Younus H."/>
            <person name="Chow J."/>
            <person name="Chiniquy J."/>
            <person name="Lipzen A."/>
            <person name="Tritt A."/>
            <person name="Sun H."/>
            <person name="Haridas S."/>
            <person name="LaButti K."/>
            <person name="Ohm R.A."/>
            <person name="Kues U."/>
            <person name="Blanchette R.A."/>
            <person name="Grigoriev I.V."/>
            <person name="Minto R.E."/>
            <person name="Hibbett D.S."/>
        </authorList>
    </citation>
    <scope>NUCLEOTIDE SEQUENCE [LARGE SCALE GENOMIC DNA]</scope>
    <source>
        <strain evidence="5 6">FP15055 ss-10</strain>
    </source>
</reference>
<evidence type="ECO:0000256" key="3">
    <source>
        <dbReference type="SAM" id="MobiDB-lite"/>
    </source>
</evidence>
<evidence type="ECO:0000313" key="5">
    <source>
        <dbReference type="EMBL" id="KIY67737.1"/>
    </source>
</evidence>
<dbReference type="Pfam" id="PF04082">
    <property type="entry name" value="Fungal_trans"/>
    <property type="match status" value="1"/>
</dbReference>
<dbReference type="CDD" id="cd12148">
    <property type="entry name" value="fungal_TF_MHR"/>
    <property type="match status" value="1"/>
</dbReference>
<evidence type="ECO:0000313" key="6">
    <source>
        <dbReference type="Proteomes" id="UP000054007"/>
    </source>
</evidence>
<feature type="domain" description="Zn(2)-C6 fungal-type" evidence="4">
    <location>
        <begin position="37"/>
        <end position="70"/>
    </location>
</feature>
<evidence type="ECO:0000259" key="4">
    <source>
        <dbReference type="PROSITE" id="PS50048"/>
    </source>
</evidence>
<dbReference type="CDD" id="cd00067">
    <property type="entry name" value="GAL4"/>
    <property type="match status" value="1"/>
</dbReference>
<evidence type="ECO:0000256" key="2">
    <source>
        <dbReference type="ARBA" id="ARBA00023242"/>
    </source>
</evidence>
<gene>
    <name evidence="5" type="ORF">CYLTODRAFT_396509</name>
</gene>
<feature type="region of interest" description="Disordered" evidence="3">
    <location>
        <begin position="120"/>
        <end position="198"/>
    </location>
</feature>
<dbReference type="AlphaFoldDB" id="A0A0D7BB38"/>
<proteinExistence type="predicted"/>
<feature type="region of interest" description="Disordered" evidence="3">
    <location>
        <begin position="874"/>
        <end position="970"/>
    </location>
</feature>
<dbReference type="Pfam" id="PF00172">
    <property type="entry name" value="Zn_clus"/>
    <property type="match status" value="1"/>
</dbReference>
<feature type="region of interest" description="Disordered" evidence="3">
    <location>
        <begin position="720"/>
        <end position="768"/>
    </location>
</feature>
<name>A0A0D7BB38_9AGAR</name>
<dbReference type="SMART" id="SM00906">
    <property type="entry name" value="Fungal_trans"/>
    <property type="match status" value="1"/>
</dbReference>
<dbReference type="GO" id="GO:0000981">
    <property type="term" value="F:DNA-binding transcription factor activity, RNA polymerase II-specific"/>
    <property type="evidence" value="ECO:0007669"/>
    <property type="project" value="InterPro"/>
</dbReference>
<keyword evidence="6" id="KW-1185">Reference proteome</keyword>
<protein>
    <recommendedName>
        <fullName evidence="4">Zn(2)-C6 fungal-type domain-containing protein</fullName>
    </recommendedName>
</protein>
<dbReference type="OrthoDB" id="4456959at2759"/>
<feature type="compositionally biased region" description="Polar residues" evidence="3">
    <location>
        <begin position="893"/>
        <end position="903"/>
    </location>
</feature>
<evidence type="ECO:0000256" key="1">
    <source>
        <dbReference type="ARBA" id="ARBA00022723"/>
    </source>
</evidence>
<dbReference type="Gene3D" id="4.10.240.10">
    <property type="entry name" value="Zn(2)-C6 fungal-type DNA-binding domain"/>
    <property type="match status" value="1"/>
</dbReference>
<dbReference type="InterPro" id="IPR007219">
    <property type="entry name" value="XnlR_reg_dom"/>
</dbReference>
<keyword evidence="1" id="KW-0479">Metal-binding</keyword>
<dbReference type="PROSITE" id="PS50048">
    <property type="entry name" value="ZN2_CY6_FUNGAL_2"/>
    <property type="match status" value="1"/>
</dbReference>
<dbReference type="GO" id="GO:0003677">
    <property type="term" value="F:DNA binding"/>
    <property type="evidence" value="ECO:0007669"/>
    <property type="project" value="InterPro"/>
</dbReference>
<keyword evidence="2" id="KW-0539">Nucleus</keyword>
<sequence>MDGDYPYMVASGSRQRLDSDPPDGGGKNNKKRKLDRACDACRRRKTKCDGPKMRDNVCTNCINSRKECTYMETSKPRGPPKAYVTGLEDRMRKMEDLLQRLYPDKDFSQEIGPPVAIGSWKDADDGDELHDATASMPARPPIKPSLDALLSPQRPLPFSSHLMLDPAPKSGTPKPRADSLTSSATTSDDEGDPLEDEHGKGTYELRAIQRVTNTPNNHTRWHGSSTSLNLMNATRRVKQMHFAESSDSSTAMSAESDSWRRSEVWRPPSWELIYEGLHPSSKGVCLTGLTIVPPPDLCRSLINSYFRHSDSHFPLIHRPSFERHFANQLYERNHWYRSLLLAICAMGSRWSNDQRVLPRIPHTNDDGSQDWSSAGLDYFAASLDIHHARRSLLYPATLYEIQALAVLALYVRGQSQESTVRTLATGALRKIQDVGAHRAVVYQSEPSVVEEQWKRVFWFFMGIDRLCAATMGRSCSIGEEDYDVPLPLEVDVEYWESDDPALRFRQPSHIPSTVTAFNLWLKLTQITAFAIRTIYAPDSSKPIVGRPVGKPEQLVSQLSAALTEWAHSVPDNLKWTGTNADPKWSNISAMLYTSYYLVQMLVYRPYIPAPMSPTPSTLPFSSLAICTHAAQCTAKIFAVQVPKFGFDNAPLLSAACGLSLGVLLVQFWQGKLKGEGSFADIAEDVAVFVDALEWLKRNYMSARELLAQVKQVMPSGEDMLDSVTPLSSVDPTPTTATPPPSSAYGWTSGPEYPPSDALSGGTTRHYPADYHRSRTYSAPTRETFTSMAHLPPQHPGALTTQYPGNRHYDGRYSADIRSEEWPMRRLSRTSSYETMPYHASSSAAALYTEPRPYQADKGYYGSVEGQQLYTMAAEAPAVETEERSSYLRHRPNTSRWEGTSQYGYEQRLSRDVGFPPPPPPPPQIGYDGGGTGGWQPYSEPLEGRFPPPPPLEKQFEWEQEPGTYGSQYHS</sequence>
<dbReference type="GO" id="GO:0008270">
    <property type="term" value="F:zinc ion binding"/>
    <property type="evidence" value="ECO:0007669"/>
    <property type="project" value="InterPro"/>
</dbReference>
<dbReference type="InterPro" id="IPR036864">
    <property type="entry name" value="Zn2-C6_fun-type_DNA-bd_sf"/>
</dbReference>